<dbReference type="EMBL" id="LNZC01000009">
    <property type="protein sequence ID" value="KTD80678.1"/>
    <property type="molecule type" value="Genomic_DNA"/>
</dbReference>
<dbReference type="PATRIC" id="fig|45076.6.peg.1003"/>
<keyword evidence="3" id="KW-1185">Reference proteome</keyword>
<comment type="caution">
    <text evidence="2">The sequence shown here is derived from an EMBL/GenBank/DDBJ whole genome shotgun (WGS) entry which is preliminary data.</text>
</comment>
<dbReference type="AlphaFoldDB" id="A0A0W1AH77"/>
<evidence type="ECO:0000256" key="1">
    <source>
        <dbReference type="SAM" id="MobiDB-lite"/>
    </source>
</evidence>
<protein>
    <submittedName>
        <fullName evidence="2">Uncharacterized protein</fullName>
    </submittedName>
</protein>
<evidence type="ECO:0000313" key="3">
    <source>
        <dbReference type="Proteomes" id="UP000054662"/>
    </source>
</evidence>
<feature type="compositionally biased region" description="Low complexity" evidence="1">
    <location>
        <begin position="190"/>
        <end position="201"/>
    </location>
</feature>
<evidence type="ECO:0000313" key="2">
    <source>
        <dbReference type="EMBL" id="KTD80678.1"/>
    </source>
</evidence>
<dbReference type="OrthoDB" id="5654197at2"/>
<name>A0A0W1AH77_9GAMM</name>
<dbReference type="Proteomes" id="UP000054662">
    <property type="component" value="Unassembled WGS sequence"/>
</dbReference>
<accession>A0A0W1AH77</accession>
<proteinExistence type="predicted"/>
<dbReference type="RefSeq" id="WP_058492747.1">
    <property type="nucleotide sequence ID" value="NZ_LNZC01000009.1"/>
</dbReference>
<sequence>MQTQLFLNTEMNPLMKPVNELMELNLKTIQRLTYMTPVDYLSVRKPEDILHKQVNALVKNAQTLIDYTQDMFHLFEDHLFENQMRDVMVKSSRTPVKSSISHTTTNTVKKNKTSGHTVAAKTSTAGKTTAVKAKSSTAGKTTAVKAKSSTAGKTTAVKAKSSTAGKMSTVKAKSSTVGKMTTGKSSTSAVGKMTTGKSSTSTVGKIITGKASTSTAGKMVMGKTQTGSSGKTASTVKVSMGKGSEHSSMHSMNPMGGAKSVTKQAVSTFKETTKNVLKKPEMNHVSTSMTHPMIKLSSDNHKDSLK</sequence>
<feature type="compositionally biased region" description="Polar residues" evidence="1">
    <location>
        <begin position="175"/>
        <end position="189"/>
    </location>
</feature>
<dbReference type="STRING" id="45076.Lwor_0921"/>
<organism evidence="2 3">
    <name type="scientific">Legionella worsleiensis</name>
    <dbReference type="NCBI Taxonomy" id="45076"/>
    <lineage>
        <taxon>Bacteria</taxon>
        <taxon>Pseudomonadati</taxon>
        <taxon>Pseudomonadota</taxon>
        <taxon>Gammaproteobacteria</taxon>
        <taxon>Legionellales</taxon>
        <taxon>Legionellaceae</taxon>
        <taxon>Legionella</taxon>
    </lineage>
</organism>
<feature type="region of interest" description="Disordered" evidence="1">
    <location>
        <begin position="93"/>
        <end position="116"/>
    </location>
</feature>
<feature type="region of interest" description="Disordered" evidence="1">
    <location>
        <begin position="175"/>
        <end position="201"/>
    </location>
</feature>
<gene>
    <name evidence="2" type="ORF">Lwor_0921</name>
</gene>
<feature type="compositionally biased region" description="Polar residues" evidence="1">
    <location>
        <begin position="93"/>
        <end position="102"/>
    </location>
</feature>
<reference evidence="2 3" key="1">
    <citation type="submission" date="2015-11" db="EMBL/GenBank/DDBJ databases">
        <title>Genomic analysis of 38 Legionella species identifies large and diverse effector repertoires.</title>
        <authorList>
            <person name="Burstein D."/>
            <person name="Amaro F."/>
            <person name="Zusman T."/>
            <person name="Lifshitz Z."/>
            <person name="Cohen O."/>
            <person name="Gilbert J.A."/>
            <person name="Pupko T."/>
            <person name="Shuman H.A."/>
            <person name="Segal G."/>
        </authorList>
    </citation>
    <scope>NUCLEOTIDE SEQUENCE [LARGE SCALE GENOMIC DNA]</scope>
    <source>
        <strain evidence="2 3">ATCC 49508</strain>
    </source>
</reference>